<dbReference type="InterPro" id="IPR001387">
    <property type="entry name" value="Cro/C1-type_HTH"/>
</dbReference>
<gene>
    <name evidence="2" type="ORF">ERS852492_02482</name>
</gene>
<name>A0A174ZQF4_9FIRM</name>
<dbReference type="PANTHER" id="PTHR37301">
    <property type="entry name" value="DNA-BINDING PROTEIN-RELATED"/>
    <property type="match status" value="1"/>
</dbReference>
<organism evidence="2 3">
    <name type="scientific">Lachnospira eligens</name>
    <dbReference type="NCBI Taxonomy" id="39485"/>
    <lineage>
        <taxon>Bacteria</taxon>
        <taxon>Bacillati</taxon>
        <taxon>Bacillota</taxon>
        <taxon>Clostridia</taxon>
        <taxon>Lachnospirales</taxon>
        <taxon>Lachnospiraceae</taxon>
        <taxon>Lachnospira</taxon>
    </lineage>
</organism>
<dbReference type="SUPFAM" id="SSF47413">
    <property type="entry name" value="lambda repressor-like DNA-binding domains"/>
    <property type="match status" value="1"/>
</dbReference>
<protein>
    <submittedName>
        <fullName evidence="2">Predicted transcriptional regulator</fullName>
    </submittedName>
</protein>
<feature type="domain" description="HTH cro/C1-type" evidence="1">
    <location>
        <begin position="26"/>
        <end position="61"/>
    </location>
</feature>
<dbReference type="RefSeq" id="WP_055287916.1">
    <property type="nucleotide sequence ID" value="NZ_CABIXW010000007.1"/>
</dbReference>
<dbReference type="PANTHER" id="PTHR37301:SF1">
    <property type="entry name" value="DNA-BINDING PROTEIN"/>
    <property type="match status" value="1"/>
</dbReference>
<dbReference type="CDD" id="cd00093">
    <property type="entry name" value="HTH_XRE"/>
    <property type="match status" value="1"/>
</dbReference>
<sequence length="75" mass="8381">MSVSYNGLWKLLIDKNMKKVDLINGLGISSSTIAKMTKGEKVSMNILEKICDELDCDFGDIIHYEQNKDGGNNEL</sequence>
<evidence type="ECO:0000259" key="1">
    <source>
        <dbReference type="PROSITE" id="PS50943"/>
    </source>
</evidence>
<dbReference type="PROSITE" id="PS50943">
    <property type="entry name" value="HTH_CROC1"/>
    <property type="match status" value="1"/>
</dbReference>
<evidence type="ECO:0000313" key="3">
    <source>
        <dbReference type="Proteomes" id="UP000095780"/>
    </source>
</evidence>
<reference evidence="2 3" key="1">
    <citation type="submission" date="2015-09" db="EMBL/GenBank/DDBJ databases">
        <authorList>
            <consortium name="Pathogen Informatics"/>
        </authorList>
    </citation>
    <scope>NUCLEOTIDE SEQUENCE [LARGE SCALE GENOMIC DNA]</scope>
    <source>
        <strain evidence="2 3">2789STDY5834878</strain>
    </source>
</reference>
<dbReference type="InterPro" id="IPR010982">
    <property type="entry name" value="Lambda_DNA-bd_dom_sf"/>
</dbReference>
<proteinExistence type="predicted"/>
<evidence type="ECO:0000313" key="2">
    <source>
        <dbReference type="EMBL" id="CUQ89515.1"/>
    </source>
</evidence>
<accession>A0A174ZQF4</accession>
<dbReference type="Pfam" id="PF13443">
    <property type="entry name" value="HTH_26"/>
    <property type="match status" value="1"/>
</dbReference>
<dbReference type="EMBL" id="CZBV01000007">
    <property type="protein sequence ID" value="CUQ89515.1"/>
    <property type="molecule type" value="Genomic_DNA"/>
</dbReference>
<dbReference type="GO" id="GO:0003677">
    <property type="term" value="F:DNA binding"/>
    <property type="evidence" value="ECO:0007669"/>
    <property type="project" value="InterPro"/>
</dbReference>
<dbReference type="Proteomes" id="UP000095780">
    <property type="component" value="Unassembled WGS sequence"/>
</dbReference>
<dbReference type="AlphaFoldDB" id="A0A174ZQF4"/>
<dbReference type="Gene3D" id="1.10.260.40">
    <property type="entry name" value="lambda repressor-like DNA-binding domains"/>
    <property type="match status" value="1"/>
</dbReference>